<dbReference type="RefSeq" id="WP_165846407.1">
    <property type="nucleotide sequence ID" value="NZ_OX579588.1"/>
</dbReference>
<evidence type="ECO:0000313" key="1">
    <source>
        <dbReference type="EMBL" id="SZD71353.1"/>
    </source>
</evidence>
<reference evidence="1 2" key="1">
    <citation type="submission" date="2018-09" db="EMBL/GenBank/DDBJ databases">
        <authorList>
            <consortium name="Pathogen Informatics"/>
        </authorList>
    </citation>
    <scope>NUCLEOTIDE SEQUENCE [LARGE SCALE GENOMIC DNA]</scope>
    <source>
        <strain evidence="1 2">OH-22767</strain>
    </source>
</reference>
<name>A0A383TX34_9FLAO</name>
<gene>
    <name evidence="1" type="ORF">SAMEA104719789_00451</name>
</gene>
<organism evidence="1 2">
    <name type="scientific">Candidatus Ornithobacterium hominis</name>
    <dbReference type="NCBI Taxonomy" id="2497989"/>
    <lineage>
        <taxon>Bacteria</taxon>
        <taxon>Pseudomonadati</taxon>
        <taxon>Bacteroidota</taxon>
        <taxon>Flavobacteriia</taxon>
        <taxon>Flavobacteriales</taxon>
        <taxon>Weeksellaceae</taxon>
        <taxon>Ornithobacterium</taxon>
    </lineage>
</organism>
<protein>
    <submittedName>
        <fullName evidence="1">Uncharacterized protein</fullName>
    </submittedName>
</protein>
<sequence length="52" mass="6198">MFKSNSYEEIEQQKNKNKSLKSLRIANFCFIFAKENQQLAIFDLTNLKEIKI</sequence>
<dbReference type="AlphaFoldDB" id="A0A383TX34"/>
<accession>A0A383TX34</accession>
<dbReference type="EMBL" id="UNSC01000001">
    <property type="protein sequence ID" value="SZD71353.1"/>
    <property type="molecule type" value="Genomic_DNA"/>
</dbReference>
<proteinExistence type="predicted"/>
<dbReference type="Proteomes" id="UP000262142">
    <property type="component" value="Unassembled WGS sequence"/>
</dbReference>
<evidence type="ECO:0000313" key="2">
    <source>
        <dbReference type="Proteomes" id="UP000262142"/>
    </source>
</evidence>
<keyword evidence="2" id="KW-1185">Reference proteome</keyword>